<dbReference type="InterPro" id="IPR006314">
    <property type="entry name" value="Dyp_peroxidase"/>
</dbReference>
<dbReference type="EMBL" id="WBKA01000004">
    <property type="protein sequence ID" value="KAB1631987.1"/>
    <property type="molecule type" value="Genomic_DNA"/>
</dbReference>
<dbReference type="Pfam" id="PF20628">
    <property type="entry name" value="Dyp_perox_C"/>
    <property type="match status" value="1"/>
</dbReference>
<name>A0A7C8BRL9_9MICO</name>
<evidence type="ECO:0000256" key="3">
    <source>
        <dbReference type="ARBA" id="ARBA00022723"/>
    </source>
</evidence>
<dbReference type="InterPro" id="IPR048328">
    <property type="entry name" value="Dyp_perox_C"/>
</dbReference>
<keyword evidence="5" id="KW-0408">Iron</keyword>
<accession>A0A7C8BRL9</accession>
<dbReference type="OrthoDB" id="3251355at2"/>
<comment type="caution">
    <text evidence="10">The sequence shown here is derived from an EMBL/GenBank/DDBJ whole genome shotgun (WGS) entry which is preliminary data.</text>
</comment>
<feature type="domain" description="Dyp-type peroxidase C-terminal" evidence="9">
    <location>
        <begin position="138"/>
        <end position="301"/>
    </location>
</feature>
<gene>
    <name evidence="10" type="ORF">F8O02_06640</name>
</gene>
<evidence type="ECO:0000256" key="5">
    <source>
        <dbReference type="ARBA" id="ARBA00023004"/>
    </source>
</evidence>
<evidence type="ECO:0000256" key="7">
    <source>
        <dbReference type="SAM" id="MobiDB-lite"/>
    </source>
</evidence>
<dbReference type="GO" id="GO:0020037">
    <property type="term" value="F:heme binding"/>
    <property type="evidence" value="ECO:0007669"/>
    <property type="project" value="InterPro"/>
</dbReference>
<feature type="compositionally biased region" description="Low complexity" evidence="7">
    <location>
        <begin position="376"/>
        <end position="386"/>
    </location>
</feature>
<feature type="region of interest" description="Disordered" evidence="7">
    <location>
        <begin position="339"/>
        <end position="386"/>
    </location>
</feature>
<dbReference type="NCBIfam" id="TIGR01413">
    <property type="entry name" value="Dyp_perox_fam"/>
    <property type="match status" value="1"/>
</dbReference>
<dbReference type="SUPFAM" id="SSF54909">
    <property type="entry name" value="Dimeric alpha+beta barrel"/>
    <property type="match status" value="1"/>
</dbReference>
<dbReference type="InterPro" id="IPR048327">
    <property type="entry name" value="Dyp_perox_N"/>
</dbReference>
<evidence type="ECO:0000259" key="9">
    <source>
        <dbReference type="Pfam" id="PF20628"/>
    </source>
</evidence>
<dbReference type="PANTHER" id="PTHR30521:SF0">
    <property type="entry name" value="DYP-TYPE PEROXIDASE FAMILY PROTEIN"/>
    <property type="match status" value="1"/>
</dbReference>
<evidence type="ECO:0000256" key="2">
    <source>
        <dbReference type="ARBA" id="ARBA00022559"/>
    </source>
</evidence>
<dbReference type="Proteomes" id="UP000481339">
    <property type="component" value="Unassembled WGS sequence"/>
</dbReference>
<dbReference type="Pfam" id="PF04261">
    <property type="entry name" value="Dyp_perox_N"/>
    <property type="match status" value="1"/>
</dbReference>
<dbReference type="PROSITE" id="PS51404">
    <property type="entry name" value="DYP_PEROXIDASE"/>
    <property type="match status" value="1"/>
</dbReference>
<sequence>MTVQRIPQAVIGPVTPAAIFLTLVVEPGREQAARDALAEVSGLVRAVGMRSLDDGLTCVTGIGAAFWDRAFTAPRPEHLHPFQPLDGPRRAPATPGDLLFHIRAGRMDMCFELAQRLGELLRGTARIIDEVHGFRYWDARNMLGFVDGTENPTGPARAEVALTGDDSDHPASSYVIVQRYTHDLDGWRALTVEQQEAAIGRTKLSDIEIPDGQKAPNSHVSLNVIEDADGTEHEILRDNMPFGSVADGTFGTYFIGYAADVTTTERMLRNMFLGDPAGTTDRILDFSTAQTGALFFVPSQDELDDPDLLDQVPASAVGQTGVAAGETAADVAWKRAAAPAGPAPAEGSLGVGALRGSPQHRPGAGATASAQPVGPTSATTAGSASA</sequence>
<evidence type="ECO:0000313" key="10">
    <source>
        <dbReference type="EMBL" id="KAB1631987.1"/>
    </source>
</evidence>
<evidence type="ECO:0000313" key="11">
    <source>
        <dbReference type="Proteomes" id="UP000481339"/>
    </source>
</evidence>
<keyword evidence="2 10" id="KW-0575">Peroxidase</keyword>
<dbReference type="RefSeq" id="WP_158036456.1">
    <property type="nucleotide sequence ID" value="NZ_BAAAZV010000020.1"/>
</dbReference>
<organism evidence="10 11">
    <name type="scientific">Pseudoclavibacter caeni</name>
    <dbReference type="NCBI Taxonomy" id="908846"/>
    <lineage>
        <taxon>Bacteria</taxon>
        <taxon>Bacillati</taxon>
        <taxon>Actinomycetota</taxon>
        <taxon>Actinomycetes</taxon>
        <taxon>Micrococcales</taxon>
        <taxon>Microbacteriaceae</taxon>
        <taxon>Pseudoclavibacter</taxon>
    </lineage>
</organism>
<feature type="domain" description="Dyp-type peroxidase N-terminal" evidence="8">
    <location>
        <begin position="8"/>
        <end position="135"/>
    </location>
</feature>
<keyword evidence="3" id="KW-0479">Metal-binding</keyword>
<comment type="cofactor">
    <cofactor evidence="1">
        <name>heme b</name>
        <dbReference type="ChEBI" id="CHEBI:60344"/>
    </cofactor>
</comment>
<comment type="similarity">
    <text evidence="6">Belongs to the DyP-type peroxidase family.</text>
</comment>
<dbReference type="InterPro" id="IPR011008">
    <property type="entry name" value="Dimeric_a/b-barrel"/>
</dbReference>
<dbReference type="PANTHER" id="PTHR30521">
    <property type="entry name" value="DEFERROCHELATASE/PEROXIDASE"/>
    <property type="match status" value="1"/>
</dbReference>
<dbReference type="GO" id="GO:0046872">
    <property type="term" value="F:metal ion binding"/>
    <property type="evidence" value="ECO:0007669"/>
    <property type="project" value="UniProtKB-KW"/>
</dbReference>
<proteinExistence type="inferred from homology"/>
<dbReference type="GO" id="GO:0005829">
    <property type="term" value="C:cytosol"/>
    <property type="evidence" value="ECO:0007669"/>
    <property type="project" value="TreeGrafter"/>
</dbReference>
<reference evidence="10 11" key="1">
    <citation type="submission" date="2019-09" db="EMBL/GenBank/DDBJ databases">
        <title>Phylogeny of genus Pseudoclavibacter and closely related genus.</title>
        <authorList>
            <person name="Li Y."/>
        </authorList>
    </citation>
    <scope>NUCLEOTIDE SEQUENCE [LARGE SCALE GENOMIC DNA]</scope>
    <source>
        <strain evidence="10 11">JCM 16921</strain>
    </source>
</reference>
<keyword evidence="11" id="KW-1185">Reference proteome</keyword>
<evidence type="ECO:0000256" key="6">
    <source>
        <dbReference type="ARBA" id="ARBA00025737"/>
    </source>
</evidence>
<dbReference type="GO" id="GO:0004601">
    <property type="term" value="F:peroxidase activity"/>
    <property type="evidence" value="ECO:0007669"/>
    <property type="project" value="UniProtKB-KW"/>
</dbReference>
<protein>
    <submittedName>
        <fullName evidence="10">Dyp-type peroxidase</fullName>
    </submittedName>
</protein>
<evidence type="ECO:0000259" key="8">
    <source>
        <dbReference type="Pfam" id="PF04261"/>
    </source>
</evidence>
<keyword evidence="4" id="KW-0560">Oxidoreductase</keyword>
<evidence type="ECO:0000256" key="4">
    <source>
        <dbReference type="ARBA" id="ARBA00023002"/>
    </source>
</evidence>
<dbReference type="AlphaFoldDB" id="A0A7C8BRL9"/>
<evidence type="ECO:0000256" key="1">
    <source>
        <dbReference type="ARBA" id="ARBA00001970"/>
    </source>
</evidence>